<evidence type="ECO:0000313" key="10">
    <source>
        <dbReference type="EMBL" id="MCZ3374134.1"/>
    </source>
</evidence>
<comment type="cofactor">
    <cofactor evidence="6">
        <name>Mn(2+)</name>
        <dbReference type="ChEBI" id="CHEBI:29035"/>
    </cofactor>
</comment>
<dbReference type="InterPro" id="IPR006679">
    <property type="entry name" value="Adenine_deam"/>
</dbReference>
<proteinExistence type="inferred from homology"/>
<evidence type="ECO:0000259" key="7">
    <source>
        <dbReference type="Pfam" id="PF01979"/>
    </source>
</evidence>
<evidence type="ECO:0000256" key="4">
    <source>
        <dbReference type="ARBA" id="ARBA00023211"/>
    </source>
</evidence>
<keyword evidence="11" id="KW-1185">Reference proteome</keyword>
<evidence type="ECO:0000256" key="5">
    <source>
        <dbReference type="ARBA" id="ARBA00047720"/>
    </source>
</evidence>
<dbReference type="Pfam" id="PF13382">
    <property type="entry name" value="Adenine_deam_C"/>
    <property type="match status" value="1"/>
</dbReference>
<comment type="catalytic activity">
    <reaction evidence="5 6">
        <text>adenine + H2O + H(+) = hypoxanthine + NH4(+)</text>
        <dbReference type="Rhea" id="RHEA:23688"/>
        <dbReference type="ChEBI" id="CHEBI:15377"/>
        <dbReference type="ChEBI" id="CHEBI:15378"/>
        <dbReference type="ChEBI" id="CHEBI:16708"/>
        <dbReference type="ChEBI" id="CHEBI:17368"/>
        <dbReference type="ChEBI" id="CHEBI:28938"/>
        <dbReference type="EC" id="3.5.4.2"/>
    </reaction>
</comment>
<dbReference type="PANTHER" id="PTHR11113">
    <property type="entry name" value="N-ACETYLGLUCOSAMINE-6-PHOSPHATE DEACETYLASE"/>
    <property type="match status" value="1"/>
</dbReference>
<dbReference type="SUPFAM" id="SSF51338">
    <property type="entry name" value="Composite domain of metallo-dependent hydrolases"/>
    <property type="match status" value="1"/>
</dbReference>
<gene>
    <name evidence="6 9" type="primary">ade</name>
    <name evidence="10" type="ORF">O3H35_15910</name>
    <name evidence="9" type="ORF">O3H54_12590</name>
</gene>
<dbReference type="PANTHER" id="PTHR11113:SF2">
    <property type="entry name" value="ADENINE DEAMINASE"/>
    <property type="match status" value="1"/>
</dbReference>
<name>A0A9E5A253_9EURY</name>
<dbReference type="EC" id="3.5.4.2" evidence="2 6"/>
<evidence type="ECO:0000256" key="3">
    <source>
        <dbReference type="ARBA" id="ARBA00022801"/>
    </source>
</evidence>
<keyword evidence="3 6" id="KW-0378">Hydrolase</keyword>
<dbReference type="Gene3D" id="3.20.20.140">
    <property type="entry name" value="Metal-dependent hydrolases"/>
    <property type="match status" value="1"/>
</dbReference>
<dbReference type="RefSeq" id="WP_048080882.1">
    <property type="nucleotide sequence ID" value="NZ_JAPVER010000020.1"/>
</dbReference>
<dbReference type="Proteomes" id="UP001068021">
    <property type="component" value="Unassembled WGS sequence"/>
</dbReference>
<dbReference type="NCBIfam" id="TIGR01178">
    <property type="entry name" value="ade"/>
    <property type="match status" value="1"/>
</dbReference>
<comment type="similarity">
    <text evidence="1 6">Belongs to the metallo-dependent hydrolases superfamily. Adenine deaminase family.</text>
</comment>
<comment type="caution">
    <text evidence="9">The sequence shown here is derived from an EMBL/GenBank/DDBJ whole genome shotgun (WGS) entry which is preliminary data.</text>
</comment>
<dbReference type="InterPro" id="IPR032466">
    <property type="entry name" value="Metal_Hydrolase"/>
</dbReference>
<evidence type="ECO:0000313" key="11">
    <source>
        <dbReference type="Proteomes" id="UP001068021"/>
    </source>
</evidence>
<dbReference type="GO" id="GO:0000034">
    <property type="term" value="F:adenine deaminase activity"/>
    <property type="evidence" value="ECO:0007669"/>
    <property type="project" value="UniProtKB-UniRule"/>
</dbReference>
<dbReference type="InterPro" id="IPR026912">
    <property type="entry name" value="Adenine_deam_C"/>
</dbReference>
<sequence length="535" mass="57515">MIRGNLVNPFTEEIYPAEIEVRSGMVECVKQIEGKFNQYILPGFIDAHIHIESSMLTPSRFAEAVVPHGTTSVVSDPHEIANVLGIPGIKYMIEDASTVPLNVFFTAPSCVPATPFETSGAVISSKEIDELLKYDEMVALGEMMNFPGVLSDDPEVTAKIAAAKNHGKPVDGHAPLLSGNDLCKYIAAGISTDHECTLKKEVIEKRKLGMKVMLRQGSSAKNLADLICAGGDFIISDDKHPEDLLKGHVNLMLKEAVELGEDPVKAVKMVTINPAAHYGLNTGLIAPGKSADMVVVDDLVNFNVKEVYIDGNIVAREGKALFSVNPPALESTFKISSKKPADFEISSHEGEEKVRVIDVREGQLLTGESEAVLTVASGKIGPDVKNDILKIAVLERYGHNKMANAFVHGFGLKKGAIASSVAHDSHNIIAVGTNSQDMVDAVNSLVKNNGGLVTASNGCIHSLKLPIGGLMSMKSAEDVAFKLEVLHNALDDMGCKLDSPFMTMSFLALLVIPKLKISDMGLFDVEKFDFVDVVK</sequence>
<reference evidence="9" key="1">
    <citation type="submission" date="2022-12" db="EMBL/GenBank/DDBJ databases">
        <title>Reclassification of two methanogenic archaea species isolated from the Kolyma lowland permafrost.</title>
        <authorList>
            <person name="Trubitsyn V.E."/>
            <person name="Rivkina E.M."/>
            <person name="Shcherbakova V.A."/>
        </authorList>
    </citation>
    <scope>NUCLEOTIDE SEQUENCE</scope>
    <source>
        <strain evidence="9">M2</strain>
        <strain evidence="10">MK4</strain>
    </source>
</reference>
<dbReference type="Pfam" id="PF01979">
    <property type="entry name" value="Amidohydro_1"/>
    <property type="match status" value="1"/>
</dbReference>
<evidence type="ECO:0000256" key="6">
    <source>
        <dbReference type="HAMAP-Rule" id="MF_01518"/>
    </source>
</evidence>
<dbReference type="AlphaFoldDB" id="A0A9E5A253"/>
<evidence type="ECO:0000256" key="2">
    <source>
        <dbReference type="ARBA" id="ARBA00012782"/>
    </source>
</evidence>
<evidence type="ECO:0000256" key="1">
    <source>
        <dbReference type="ARBA" id="ARBA00006773"/>
    </source>
</evidence>
<protein>
    <recommendedName>
        <fullName evidence="2 6">Adenine deaminase</fullName>
        <shortName evidence="6">Adenase</shortName>
        <shortName evidence="6">Adenine aminase</shortName>
        <ecNumber evidence="2 6">3.5.4.2</ecNumber>
    </recommendedName>
</protein>
<dbReference type="EMBL" id="JAPVES010000030">
    <property type="protein sequence ID" value="MCZ3374134.1"/>
    <property type="molecule type" value="Genomic_DNA"/>
</dbReference>
<dbReference type="EMBL" id="JAPVER010000020">
    <property type="protein sequence ID" value="MCZ3366720.1"/>
    <property type="molecule type" value="Genomic_DNA"/>
</dbReference>
<dbReference type="InterPro" id="IPR011059">
    <property type="entry name" value="Metal-dep_hydrolase_composite"/>
</dbReference>
<feature type="domain" description="Amidohydrolase-related" evidence="7">
    <location>
        <begin position="39"/>
        <end position="314"/>
    </location>
</feature>
<dbReference type="InterPro" id="IPR006680">
    <property type="entry name" value="Amidohydro-rel"/>
</dbReference>
<evidence type="ECO:0000313" key="9">
    <source>
        <dbReference type="EMBL" id="MCZ3366720.1"/>
    </source>
</evidence>
<dbReference type="Proteomes" id="UP001074446">
    <property type="component" value="Unassembled WGS sequence"/>
</dbReference>
<dbReference type="CDD" id="cd01295">
    <property type="entry name" value="AdeC"/>
    <property type="match status" value="1"/>
</dbReference>
<dbReference type="Gene3D" id="2.30.40.10">
    <property type="entry name" value="Urease, subunit C, domain 1"/>
    <property type="match status" value="1"/>
</dbReference>
<dbReference type="SUPFAM" id="SSF51556">
    <property type="entry name" value="Metallo-dependent hydrolases"/>
    <property type="match status" value="1"/>
</dbReference>
<dbReference type="HAMAP" id="MF_01518">
    <property type="entry name" value="Adenine_deamin"/>
    <property type="match status" value="1"/>
</dbReference>
<organism evidence="9 11">
    <name type="scientific">Methanobacterium veterum</name>
    <dbReference type="NCBI Taxonomy" id="408577"/>
    <lineage>
        <taxon>Archaea</taxon>
        <taxon>Methanobacteriati</taxon>
        <taxon>Methanobacteriota</taxon>
        <taxon>Methanomada group</taxon>
        <taxon>Methanobacteria</taxon>
        <taxon>Methanobacteriales</taxon>
        <taxon>Methanobacteriaceae</taxon>
        <taxon>Methanobacterium</taxon>
    </lineage>
</organism>
<accession>A0A9E5A253</accession>
<feature type="domain" description="Adenine deaminase C-terminal" evidence="8">
    <location>
        <begin position="363"/>
        <end position="528"/>
    </location>
</feature>
<evidence type="ECO:0000259" key="8">
    <source>
        <dbReference type="Pfam" id="PF13382"/>
    </source>
</evidence>
<dbReference type="GO" id="GO:0006146">
    <property type="term" value="P:adenine catabolic process"/>
    <property type="evidence" value="ECO:0007669"/>
    <property type="project" value="InterPro"/>
</dbReference>
<keyword evidence="4 6" id="KW-0464">Manganese</keyword>